<dbReference type="Gene3D" id="1.10.287.630">
    <property type="entry name" value="Helix hairpin bin"/>
    <property type="match status" value="1"/>
</dbReference>
<feature type="transmembrane region" description="Helical" evidence="10">
    <location>
        <begin position="158"/>
        <end position="177"/>
    </location>
</feature>
<dbReference type="InterPro" id="IPR018490">
    <property type="entry name" value="cNMP-bd_dom_sf"/>
</dbReference>
<dbReference type="PROSITE" id="PS00888">
    <property type="entry name" value="CNMP_BINDING_1"/>
    <property type="match status" value="1"/>
</dbReference>
<dbReference type="PANTHER" id="PTHR45638">
    <property type="entry name" value="CYCLIC NUCLEOTIDE-GATED CATION CHANNEL SUBUNIT A"/>
    <property type="match status" value="1"/>
</dbReference>
<accession>A0A9W7FVE0</accession>
<keyword evidence="3 10" id="KW-0812">Transmembrane</keyword>
<dbReference type="InterPro" id="IPR050866">
    <property type="entry name" value="CNG_cation_channel"/>
</dbReference>
<evidence type="ECO:0000256" key="6">
    <source>
        <dbReference type="ARBA" id="ARBA00023136"/>
    </source>
</evidence>
<comment type="subcellular location">
    <subcellularLocation>
        <location evidence="1">Membrane</location>
        <topology evidence="1">Multi-pass membrane protein</topology>
    </subcellularLocation>
</comment>
<evidence type="ECO:0000256" key="7">
    <source>
        <dbReference type="ARBA" id="ARBA00023286"/>
    </source>
</evidence>
<evidence type="ECO:0000256" key="4">
    <source>
        <dbReference type="ARBA" id="ARBA00022989"/>
    </source>
</evidence>
<dbReference type="CDD" id="cd00038">
    <property type="entry name" value="CAP_ED"/>
    <property type="match status" value="1"/>
</dbReference>
<dbReference type="EMBL" id="BRYA01000491">
    <property type="protein sequence ID" value="GMI19349.1"/>
    <property type="molecule type" value="Genomic_DNA"/>
</dbReference>
<dbReference type="InterPro" id="IPR018488">
    <property type="entry name" value="cNMP-bd_CS"/>
</dbReference>
<sequence>MKLSAIFPVFGNAQNKKPARERSEHRSITRRGSEAVINGKNVILEGVKNTGRMMAKMPKKLKRKMSESHDTDLSDKNTREKHQVIYRSDGTKVIKAMQSTQNVVKKFKLRSNSIVSADSTLGALQAVEASIKNIEMESVALKKGLITPNNVRYRKWRVFVLILVVWELFYAPWNWGFEPKQTEPGLSPWIQVAEHIIDFVFMFDFGLRFFVAKKDSRTGILITSRKRLWKSYMKKHFIIDFVTCVPLDKVVAYSMGYGGFSVEDQVDMNSLPIVKWFVRFRILRGYRVYEIIKIIDDLDHTRTTWFFYSSASHYMRFVLLVLSIFVLAHVFSALWYSAGYMGQENGWNWQQQRELCGVKYEDQEYAKDILLDPSTSVEFYNYTSQIFPGFSEDELWTPKDCIDSGEFDGVGINYSVSLLASIFLLLTGENLEPILENEKLTQIMYLIFGIFITAMVYGNVHSLVHNIMARTSAYRRKMEVVYDEMDRLKLPKGLQQRIFYYYEYVFKEHGTLDGSLIGFVPEISVKLQAEIYLWQRFNLVHSVPFFQKISPVVLQEMVMKMSVEIFLPGDYVVTMGDYGDCMYFIYTGQCEVLVPLTEAELEAKRQSIIEEEEQKRNGRRRSSIGNSAAQFGDMIRRGSRAGGHNPRNSMKNADGTDMKIVEEMKDERSGGVVRSVTKALGKGAIKGEAVKKPVKTRTYKVVATLNAGQYFGEVAVVLHSKRTASIRSKACCEVCVLTNEIYNSVAEQYPKDAHYMKSIILSKYSKVINKKEPDEATSEEGKKKDEGKNDQENADERSSSITSTVPSTPSRGNSNLSMQGANSPLTQLKGTADRFNADMDGVGQAIEKIYHEELRTSETISSIQRRLLKIATGLEDGI</sequence>
<dbReference type="Gene3D" id="2.60.120.10">
    <property type="entry name" value="Jelly Rolls"/>
    <property type="match status" value="1"/>
</dbReference>
<reference evidence="13" key="1">
    <citation type="journal article" date="2023" name="Commun. Biol.">
        <title>Genome analysis of Parmales, the sister group of diatoms, reveals the evolutionary specialization of diatoms from phago-mixotrophs to photoautotrophs.</title>
        <authorList>
            <person name="Ban H."/>
            <person name="Sato S."/>
            <person name="Yoshikawa S."/>
            <person name="Yamada K."/>
            <person name="Nakamura Y."/>
            <person name="Ichinomiya M."/>
            <person name="Sato N."/>
            <person name="Blanc-Mathieu R."/>
            <person name="Endo H."/>
            <person name="Kuwata A."/>
            <person name="Ogata H."/>
        </authorList>
    </citation>
    <scope>NUCLEOTIDE SEQUENCE [LARGE SCALE GENOMIC DNA]</scope>
</reference>
<organism evidence="12 13">
    <name type="scientific">Triparma columacea</name>
    <dbReference type="NCBI Taxonomy" id="722753"/>
    <lineage>
        <taxon>Eukaryota</taxon>
        <taxon>Sar</taxon>
        <taxon>Stramenopiles</taxon>
        <taxon>Ochrophyta</taxon>
        <taxon>Bolidophyceae</taxon>
        <taxon>Parmales</taxon>
        <taxon>Triparmaceae</taxon>
        <taxon>Triparma</taxon>
    </lineage>
</organism>
<keyword evidence="2" id="KW-0813">Transport</keyword>
<dbReference type="GO" id="GO:0005221">
    <property type="term" value="F:intracellularly cyclic nucleotide-activated monoatomic cation channel activity"/>
    <property type="evidence" value="ECO:0007669"/>
    <property type="project" value="InterPro"/>
</dbReference>
<feature type="compositionally biased region" description="Low complexity" evidence="9">
    <location>
        <begin position="799"/>
        <end position="810"/>
    </location>
</feature>
<dbReference type="Proteomes" id="UP001165065">
    <property type="component" value="Unassembled WGS sequence"/>
</dbReference>
<keyword evidence="6 10" id="KW-0472">Membrane</keyword>
<feature type="compositionally biased region" description="Basic and acidic residues" evidence="9">
    <location>
        <begin position="771"/>
        <end position="798"/>
    </location>
</feature>
<feature type="domain" description="Cyclic nucleotide-binding" evidence="11">
    <location>
        <begin position="545"/>
        <end position="593"/>
    </location>
</feature>
<dbReference type="SUPFAM" id="SSF81324">
    <property type="entry name" value="Voltage-gated potassium channels"/>
    <property type="match status" value="1"/>
</dbReference>
<dbReference type="SUPFAM" id="SSF51206">
    <property type="entry name" value="cAMP-binding domain-like"/>
    <property type="match status" value="1"/>
</dbReference>
<dbReference type="InterPro" id="IPR005821">
    <property type="entry name" value="Ion_trans_dom"/>
</dbReference>
<dbReference type="AlphaFoldDB" id="A0A9W7FVE0"/>
<name>A0A9W7FVE0_9STRA</name>
<keyword evidence="8" id="KW-0407">Ion channel</keyword>
<evidence type="ECO:0000313" key="13">
    <source>
        <dbReference type="Proteomes" id="UP001165065"/>
    </source>
</evidence>
<evidence type="ECO:0000259" key="11">
    <source>
        <dbReference type="PROSITE" id="PS50042"/>
    </source>
</evidence>
<dbReference type="Pfam" id="PF00520">
    <property type="entry name" value="Ion_trans"/>
    <property type="match status" value="1"/>
</dbReference>
<proteinExistence type="predicted"/>
<evidence type="ECO:0000256" key="3">
    <source>
        <dbReference type="ARBA" id="ARBA00022692"/>
    </source>
</evidence>
<protein>
    <recommendedName>
        <fullName evidence="11">Cyclic nucleotide-binding domain-containing protein</fullName>
    </recommendedName>
</protein>
<dbReference type="InterPro" id="IPR014710">
    <property type="entry name" value="RmlC-like_jellyroll"/>
</dbReference>
<feature type="transmembrane region" description="Helical" evidence="10">
    <location>
        <begin position="412"/>
        <end position="431"/>
    </location>
</feature>
<evidence type="ECO:0000256" key="8">
    <source>
        <dbReference type="ARBA" id="ARBA00023303"/>
    </source>
</evidence>
<feature type="domain" description="Cyclic nucleotide-binding" evidence="11">
    <location>
        <begin position="700"/>
        <end position="745"/>
    </location>
</feature>
<evidence type="ECO:0000256" key="1">
    <source>
        <dbReference type="ARBA" id="ARBA00004141"/>
    </source>
</evidence>
<evidence type="ECO:0000256" key="2">
    <source>
        <dbReference type="ARBA" id="ARBA00022448"/>
    </source>
</evidence>
<evidence type="ECO:0000256" key="5">
    <source>
        <dbReference type="ARBA" id="ARBA00023065"/>
    </source>
</evidence>
<gene>
    <name evidence="12" type="ORF">TrCOL_g7627</name>
</gene>
<keyword evidence="7" id="KW-1071">Ligand-gated ion channel</keyword>
<dbReference type="PROSITE" id="PS50042">
    <property type="entry name" value="CNMP_BINDING_3"/>
    <property type="match status" value="2"/>
</dbReference>
<dbReference type="Gene3D" id="1.10.287.70">
    <property type="match status" value="1"/>
</dbReference>
<feature type="region of interest" description="Disordered" evidence="9">
    <location>
        <begin position="636"/>
        <end position="656"/>
    </location>
</feature>
<dbReference type="InterPro" id="IPR000595">
    <property type="entry name" value="cNMP-bd_dom"/>
</dbReference>
<dbReference type="PROSITE" id="PS00889">
    <property type="entry name" value="CNMP_BINDING_2"/>
    <property type="match status" value="1"/>
</dbReference>
<dbReference type="GO" id="GO:0016020">
    <property type="term" value="C:membrane"/>
    <property type="evidence" value="ECO:0007669"/>
    <property type="project" value="UniProtKB-SubCell"/>
</dbReference>
<feature type="region of interest" description="Disordered" evidence="9">
    <location>
        <begin position="771"/>
        <end position="826"/>
    </location>
</feature>
<dbReference type="OrthoDB" id="2021138at2759"/>
<dbReference type="GO" id="GO:0044877">
    <property type="term" value="F:protein-containing complex binding"/>
    <property type="evidence" value="ECO:0007669"/>
    <property type="project" value="TreeGrafter"/>
</dbReference>
<keyword evidence="13" id="KW-1185">Reference proteome</keyword>
<evidence type="ECO:0000313" key="12">
    <source>
        <dbReference type="EMBL" id="GMI19349.1"/>
    </source>
</evidence>
<feature type="transmembrane region" description="Helical" evidence="10">
    <location>
        <begin position="443"/>
        <end position="460"/>
    </location>
</feature>
<feature type="compositionally biased region" description="Polar residues" evidence="9">
    <location>
        <begin position="811"/>
        <end position="826"/>
    </location>
</feature>
<evidence type="ECO:0000256" key="10">
    <source>
        <dbReference type="SAM" id="Phobius"/>
    </source>
</evidence>
<comment type="caution">
    <text evidence="12">The sequence shown here is derived from an EMBL/GenBank/DDBJ whole genome shotgun (WGS) entry which is preliminary data.</text>
</comment>
<dbReference type="PANTHER" id="PTHR45638:SF11">
    <property type="entry name" value="CYCLIC NUCLEOTIDE-GATED CATION CHANNEL SUBUNIT A"/>
    <property type="match status" value="1"/>
</dbReference>
<keyword evidence="4 10" id="KW-1133">Transmembrane helix</keyword>
<feature type="transmembrane region" description="Helical" evidence="10">
    <location>
        <begin position="189"/>
        <end position="211"/>
    </location>
</feature>
<evidence type="ECO:0000256" key="9">
    <source>
        <dbReference type="SAM" id="MobiDB-lite"/>
    </source>
</evidence>
<feature type="transmembrane region" description="Helical" evidence="10">
    <location>
        <begin position="317"/>
        <end position="338"/>
    </location>
</feature>
<keyword evidence="5" id="KW-0406">Ion transport</keyword>